<keyword evidence="5 8" id="KW-0472">Membrane</keyword>
<evidence type="ECO:0000313" key="12">
    <source>
        <dbReference type="EMBL" id="OGY92124.1"/>
    </source>
</evidence>
<dbReference type="InterPro" id="IPR001469">
    <property type="entry name" value="ATP_synth_F1_dsu/esu"/>
</dbReference>
<dbReference type="PANTHER" id="PTHR13822">
    <property type="entry name" value="ATP SYNTHASE DELTA/EPSILON CHAIN"/>
    <property type="match status" value="1"/>
</dbReference>
<evidence type="ECO:0000259" key="11">
    <source>
        <dbReference type="Pfam" id="PF02823"/>
    </source>
</evidence>
<dbReference type="AlphaFoldDB" id="A0A1G2BSI4"/>
<evidence type="ECO:0000256" key="2">
    <source>
        <dbReference type="ARBA" id="ARBA00005712"/>
    </source>
</evidence>
<dbReference type="HAMAP" id="MF_00530">
    <property type="entry name" value="ATP_synth_epsil_bac"/>
    <property type="match status" value="1"/>
</dbReference>
<dbReference type="GO" id="GO:0005886">
    <property type="term" value="C:plasma membrane"/>
    <property type="evidence" value="ECO:0007669"/>
    <property type="project" value="UniProtKB-SubCell"/>
</dbReference>
<dbReference type="SUPFAM" id="SSF46604">
    <property type="entry name" value="Epsilon subunit of F1F0-ATP synthase C-terminal domain"/>
    <property type="match status" value="1"/>
</dbReference>
<dbReference type="Pfam" id="PF02823">
    <property type="entry name" value="ATP-synt_DE_N"/>
    <property type="match status" value="1"/>
</dbReference>
<keyword evidence="4 8" id="KW-0406">Ion transport</keyword>
<dbReference type="Pfam" id="PF00401">
    <property type="entry name" value="ATP-synt_DE"/>
    <property type="match status" value="1"/>
</dbReference>
<dbReference type="NCBIfam" id="NF009980">
    <property type="entry name" value="PRK13446.1"/>
    <property type="match status" value="1"/>
</dbReference>
<evidence type="ECO:0000256" key="9">
    <source>
        <dbReference type="RuleBase" id="RU003656"/>
    </source>
</evidence>
<evidence type="ECO:0000259" key="10">
    <source>
        <dbReference type="Pfam" id="PF00401"/>
    </source>
</evidence>
<evidence type="ECO:0000256" key="6">
    <source>
        <dbReference type="ARBA" id="ARBA00023196"/>
    </source>
</evidence>
<feature type="domain" description="ATP synthase epsilon subunit C-terminal" evidence="10">
    <location>
        <begin position="88"/>
        <end position="133"/>
    </location>
</feature>
<dbReference type="InterPro" id="IPR020547">
    <property type="entry name" value="ATP_synth_F1_esu_C"/>
</dbReference>
<keyword evidence="3 8" id="KW-0813">Transport</keyword>
<evidence type="ECO:0000313" key="13">
    <source>
        <dbReference type="Proteomes" id="UP000178109"/>
    </source>
</evidence>
<dbReference type="STRING" id="1798553.A3H70_02315"/>
<dbReference type="EMBL" id="MHKO01000028">
    <property type="protein sequence ID" value="OGY92124.1"/>
    <property type="molecule type" value="Genomic_DNA"/>
</dbReference>
<dbReference type="SUPFAM" id="SSF51344">
    <property type="entry name" value="Epsilon subunit of F1F0-ATP synthase N-terminal domain"/>
    <property type="match status" value="1"/>
</dbReference>
<comment type="caution">
    <text evidence="12">The sequence shown here is derived from an EMBL/GenBank/DDBJ whole genome shotgun (WGS) entry which is preliminary data.</text>
</comment>
<dbReference type="NCBIfam" id="TIGR01216">
    <property type="entry name" value="ATP_synt_epsi"/>
    <property type="match status" value="1"/>
</dbReference>
<evidence type="ECO:0000256" key="1">
    <source>
        <dbReference type="ARBA" id="ARBA00004202"/>
    </source>
</evidence>
<organism evidence="12 13">
    <name type="scientific">Candidatus Komeilibacteria bacterium RIFCSPLOWO2_02_FULL_48_11</name>
    <dbReference type="NCBI Taxonomy" id="1798553"/>
    <lineage>
        <taxon>Bacteria</taxon>
        <taxon>Candidatus Komeiliibacteriota</taxon>
    </lineage>
</organism>
<reference evidence="12 13" key="1">
    <citation type="journal article" date="2016" name="Nat. Commun.">
        <title>Thousands of microbial genomes shed light on interconnected biogeochemical processes in an aquifer system.</title>
        <authorList>
            <person name="Anantharaman K."/>
            <person name="Brown C.T."/>
            <person name="Hug L.A."/>
            <person name="Sharon I."/>
            <person name="Castelle C.J."/>
            <person name="Probst A.J."/>
            <person name="Thomas B.C."/>
            <person name="Singh A."/>
            <person name="Wilkins M.J."/>
            <person name="Karaoz U."/>
            <person name="Brodie E.L."/>
            <person name="Williams K.H."/>
            <person name="Hubbard S.S."/>
            <person name="Banfield J.F."/>
        </authorList>
    </citation>
    <scope>NUCLEOTIDE SEQUENCE [LARGE SCALE GENOMIC DNA]</scope>
</reference>
<dbReference type="PANTHER" id="PTHR13822:SF10">
    <property type="entry name" value="ATP SYNTHASE EPSILON CHAIN, CHLOROPLASTIC"/>
    <property type="match status" value="1"/>
</dbReference>
<evidence type="ECO:0000256" key="3">
    <source>
        <dbReference type="ARBA" id="ARBA00022448"/>
    </source>
</evidence>
<sequence length="142" mass="15939">MSDKISFKIITPERVIFEDQVDQVSLPTPDGEITVLPDHIPLVSVLQSGELRCKKGNTEYSLAVSGGFCEVRPDNSLSVLADTAERAEEIDIVRAEEAHQRALKLMAEARDKESVDYAALQAKLEKEFARLRVGNRYRKLPR</sequence>
<dbReference type="Proteomes" id="UP000178109">
    <property type="component" value="Unassembled WGS sequence"/>
</dbReference>
<dbReference type="InterPro" id="IPR036794">
    <property type="entry name" value="ATP_F1_dsu/esu_C_sf"/>
</dbReference>
<evidence type="ECO:0000256" key="4">
    <source>
        <dbReference type="ARBA" id="ARBA00023065"/>
    </source>
</evidence>
<dbReference type="GO" id="GO:0045259">
    <property type="term" value="C:proton-transporting ATP synthase complex"/>
    <property type="evidence" value="ECO:0007669"/>
    <property type="project" value="UniProtKB-KW"/>
</dbReference>
<dbReference type="Gene3D" id="2.60.15.10">
    <property type="entry name" value="F0F1 ATP synthase delta/epsilon subunit, N-terminal"/>
    <property type="match status" value="1"/>
</dbReference>
<comment type="function">
    <text evidence="8">Produces ATP from ADP in the presence of a proton gradient across the membrane.</text>
</comment>
<dbReference type="GO" id="GO:0046933">
    <property type="term" value="F:proton-transporting ATP synthase activity, rotational mechanism"/>
    <property type="evidence" value="ECO:0007669"/>
    <property type="project" value="UniProtKB-UniRule"/>
</dbReference>
<keyword evidence="8" id="KW-0375">Hydrogen ion transport</keyword>
<evidence type="ECO:0000256" key="7">
    <source>
        <dbReference type="ARBA" id="ARBA00023310"/>
    </source>
</evidence>
<feature type="domain" description="ATP synthase F1 complex delta/epsilon subunit N-terminal" evidence="11">
    <location>
        <begin position="6"/>
        <end position="84"/>
    </location>
</feature>
<proteinExistence type="inferred from homology"/>
<gene>
    <name evidence="8" type="primary">atpC</name>
    <name evidence="12" type="ORF">A3H70_02315</name>
</gene>
<keyword evidence="7 8" id="KW-0066">ATP synthesis</keyword>
<comment type="subunit">
    <text evidence="8 9">F-type ATPases have 2 components, CF(1) - the catalytic core - and CF(0) - the membrane proton channel. CF(1) has five subunits: alpha(3), beta(3), gamma(1), delta(1), epsilon(1). CF(0) has three main subunits: a, b and c.</text>
</comment>
<dbReference type="GO" id="GO:0005524">
    <property type="term" value="F:ATP binding"/>
    <property type="evidence" value="ECO:0007669"/>
    <property type="project" value="UniProtKB-UniRule"/>
</dbReference>
<comment type="subcellular location">
    <subcellularLocation>
        <location evidence="1 8">Cell membrane</location>
        <topology evidence="1 8">Peripheral membrane protein</topology>
    </subcellularLocation>
</comment>
<accession>A0A1G2BSI4</accession>
<comment type="similarity">
    <text evidence="2 8 9">Belongs to the ATPase epsilon chain family.</text>
</comment>
<evidence type="ECO:0000256" key="8">
    <source>
        <dbReference type="HAMAP-Rule" id="MF_00530"/>
    </source>
</evidence>
<protein>
    <recommendedName>
        <fullName evidence="8">ATP synthase epsilon chain</fullName>
    </recommendedName>
    <alternativeName>
        <fullName evidence="8">ATP synthase F1 sector epsilon subunit</fullName>
    </alternativeName>
    <alternativeName>
        <fullName evidence="8">F-ATPase epsilon subunit</fullName>
    </alternativeName>
</protein>
<name>A0A1G2BSI4_9BACT</name>
<dbReference type="CDD" id="cd12152">
    <property type="entry name" value="F1-ATPase_delta"/>
    <property type="match status" value="1"/>
</dbReference>
<keyword evidence="8" id="KW-1003">Cell membrane</keyword>
<dbReference type="InterPro" id="IPR036771">
    <property type="entry name" value="ATPsynth_dsu/esu_N"/>
</dbReference>
<dbReference type="InterPro" id="IPR020546">
    <property type="entry name" value="ATP_synth_F1_dsu/esu_N"/>
</dbReference>
<evidence type="ECO:0000256" key="5">
    <source>
        <dbReference type="ARBA" id="ARBA00023136"/>
    </source>
</evidence>
<keyword evidence="6 8" id="KW-0139">CF(1)</keyword>